<dbReference type="GO" id="GO:0003677">
    <property type="term" value="F:DNA binding"/>
    <property type="evidence" value="ECO:0007669"/>
    <property type="project" value="UniProtKB-KW"/>
</dbReference>
<dbReference type="InterPro" id="IPR007309">
    <property type="entry name" value="TFIIIC_Bblock-bd"/>
</dbReference>
<protein>
    <recommendedName>
        <fullName evidence="6">B-block binding subunit of TFIIIC domain-containing protein</fullName>
    </recommendedName>
</protein>
<keyword evidence="5" id="KW-0539">Nucleus</keyword>
<evidence type="ECO:0000256" key="5">
    <source>
        <dbReference type="ARBA" id="ARBA00023242"/>
    </source>
</evidence>
<dbReference type="EnsemblProtists" id="PYU1_T011360">
    <property type="protein sequence ID" value="PYU1_T011360"/>
    <property type="gene ID" value="PYU1_G011335"/>
</dbReference>
<evidence type="ECO:0000259" key="6">
    <source>
        <dbReference type="Pfam" id="PF04182"/>
    </source>
</evidence>
<dbReference type="STRING" id="431595.K3X2B1"/>
<evidence type="ECO:0000313" key="7">
    <source>
        <dbReference type="EnsemblProtists" id="PYU1_T011360"/>
    </source>
</evidence>
<accession>K3X2B1</accession>
<evidence type="ECO:0000256" key="2">
    <source>
        <dbReference type="ARBA" id="ARBA00022553"/>
    </source>
</evidence>
<evidence type="ECO:0000313" key="8">
    <source>
        <dbReference type="Proteomes" id="UP000019132"/>
    </source>
</evidence>
<dbReference type="eggNOG" id="ENOG502QV8C">
    <property type="taxonomic scope" value="Eukaryota"/>
</dbReference>
<name>K3X2B1_GLOUD</name>
<dbReference type="GO" id="GO:0005634">
    <property type="term" value="C:nucleus"/>
    <property type="evidence" value="ECO:0007669"/>
    <property type="project" value="UniProtKB-SubCell"/>
</dbReference>
<dbReference type="Proteomes" id="UP000019132">
    <property type="component" value="Unassembled WGS sequence"/>
</dbReference>
<reference evidence="8" key="1">
    <citation type="journal article" date="2010" name="Genome Biol.">
        <title>Genome sequence of the necrotrophic plant pathogen Pythium ultimum reveals original pathogenicity mechanisms and effector repertoire.</title>
        <authorList>
            <person name="Levesque C.A."/>
            <person name="Brouwer H."/>
            <person name="Cano L."/>
            <person name="Hamilton J.P."/>
            <person name="Holt C."/>
            <person name="Huitema E."/>
            <person name="Raffaele S."/>
            <person name="Robideau G.P."/>
            <person name="Thines M."/>
            <person name="Win J."/>
            <person name="Zerillo M.M."/>
            <person name="Beakes G.W."/>
            <person name="Boore J.L."/>
            <person name="Busam D."/>
            <person name="Dumas B."/>
            <person name="Ferriera S."/>
            <person name="Fuerstenberg S.I."/>
            <person name="Gachon C.M."/>
            <person name="Gaulin E."/>
            <person name="Govers F."/>
            <person name="Grenville-Briggs L."/>
            <person name="Horner N."/>
            <person name="Hostetler J."/>
            <person name="Jiang R.H."/>
            <person name="Johnson J."/>
            <person name="Krajaejun T."/>
            <person name="Lin H."/>
            <person name="Meijer H.J."/>
            <person name="Moore B."/>
            <person name="Morris P."/>
            <person name="Phuntmart V."/>
            <person name="Puiu D."/>
            <person name="Shetty J."/>
            <person name="Stajich J.E."/>
            <person name="Tripathy S."/>
            <person name="Wawra S."/>
            <person name="van West P."/>
            <person name="Whitty B.R."/>
            <person name="Coutinho P.M."/>
            <person name="Henrissat B."/>
            <person name="Martin F."/>
            <person name="Thomas P.D."/>
            <person name="Tyler B.M."/>
            <person name="De Vries R.P."/>
            <person name="Kamoun S."/>
            <person name="Yandell M."/>
            <person name="Tisserat N."/>
            <person name="Buell C.R."/>
        </authorList>
    </citation>
    <scope>NUCLEOTIDE SEQUENCE</scope>
    <source>
        <strain evidence="8">DAOM:BR144</strain>
    </source>
</reference>
<evidence type="ECO:0000256" key="3">
    <source>
        <dbReference type="ARBA" id="ARBA00023125"/>
    </source>
</evidence>
<dbReference type="Pfam" id="PF04182">
    <property type="entry name" value="B-block_TFIIIC"/>
    <property type="match status" value="1"/>
</dbReference>
<dbReference type="GO" id="GO:0042791">
    <property type="term" value="P:5S class rRNA transcription by RNA polymerase III"/>
    <property type="evidence" value="ECO:0007669"/>
    <property type="project" value="TreeGrafter"/>
</dbReference>
<dbReference type="PANTHER" id="PTHR15180">
    <property type="entry name" value="GENERAL TRANSCRIPTION FACTOR 3C POLYPEPTIDE 1"/>
    <property type="match status" value="1"/>
</dbReference>
<organism evidence="7 8">
    <name type="scientific">Globisporangium ultimum (strain ATCC 200006 / CBS 805.95 / DAOM BR144)</name>
    <name type="common">Pythium ultimum</name>
    <dbReference type="NCBI Taxonomy" id="431595"/>
    <lineage>
        <taxon>Eukaryota</taxon>
        <taxon>Sar</taxon>
        <taxon>Stramenopiles</taxon>
        <taxon>Oomycota</taxon>
        <taxon>Peronosporomycetes</taxon>
        <taxon>Pythiales</taxon>
        <taxon>Pythiaceae</taxon>
        <taxon>Globisporangium</taxon>
    </lineage>
</organism>
<dbReference type="GO" id="GO:0006384">
    <property type="term" value="P:transcription initiation at RNA polymerase III promoter"/>
    <property type="evidence" value="ECO:0007669"/>
    <property type="project" value="InterPro"/>
</dbReference>
<reference evidence="8" key="2">
    <citation type="submission" date="2010-04" db="EMBL/GenBank/DDBJ databases">
        <authorList>
            <person name="Buell R."/>
            <person name="Hamilton J."/>
            <person name="Hostetler J."/>
        </authorList>
    </citation>
    <scope>NUCLEOTIDE SEQUENCE [LARGE SCALE GENOMIC DNA]</scope>
    <source>
        <strain evidence="8">DAOM:BR144</strain>
    </source>
</reference>
<dbReference type="GO" id="GO:0000127">
    <property type="term" value="C:transcription factor TFIIIC complex"/>
    <property type="evidence" value="ECO:0007669"/>
    <property type="project" value="InterPro"/>
</dbReference>
<dbReference type="InParanoid" id="K3X2B1"/>
<dbReference type="HOGENOM" id="CLU_1252857_0_0_1"/>
<keyword evidence="2" id="KW-0597">Phosphoprotein</keyword>
<feature type="domain" description="B-block binding subunit of TFIIIC" evidence="6">
    <location>
        <begin position="46"/>
        <end position="114"/>
    </location>
</feature>
<dbReference type="EMBL" id="GL376562">
    <property type="status" value="NOT_ANNOTATED_CDS"/>
    <property type="molecule type" value="Genomic_DNA"/>
</dbReference>
<dbReference type="AlphaFoldDB" id="K3X2B1"/>
<evidence type="ECO:0000256" key="1">
    <source>
        <dbReference type="ARBA" id="ARBA00004123"/>
    </source>
</evidence>
<keyword evidence="8" id="KW-1185">Reference proteome</keyword>
<comment type="subcellular location">
    <subcellularLocation>
        <location evidence="1">Nucleus</location>
    </subcellularLocation>
</comment>
<dbReference type="InterPro" id="IPR044210">
    <property type="entry name" value="Tfc3-like"/>
</dbReference>
<evidence type="ECO:0000256" key="4">
    <source>
        <dbReference type="ARBA" id="ARBA00023163"/>
    </source>
</evidence>
<proteinExistence type="predicted"/>
<sequence length="221" mass="24785">MSLDDALGPHGDGALTLIVIASQELRFRALNAPFQAILADLGGEHLQILEAVGRARIRGMSTTELAALFADGTVKRLHNALDTLLSYNLVVKRMMIVARPAMRRMNIIHLPRFALEFTPHMFDTSAEFESDDACKKILCAAAEAYLLKLPSRSCVLTDFGRDLNLHKRQLEILRSHILQEAKKDDAYRLELFQAVLRPTKKLRWSPRFSIASGTSPRPPVR</sequence>
<dbReference type="PANTHER" id="PTHR15180:SF1">
    <property type="entry name" value="GENERAL TRANSCRIPTION FACTOR 3C POLYPEPTIDE 1"/>
    <property type="match status" value="1"/>
</dbReference>
<dbReference type="VEuPathDB" id="FungiDB:PYU1_G011335"/>
<keyword evidence="3" id="KW-0238">DNA-binding</keyword>
<keyword evidence="4" id="KW-0804">Transcription</keyword>
<reference evidence="7" key="3">
    <citation type="submission" date="2015-02" db="UniProtKB">
        <authorList>
            <consortium name="EnsemblProtists"/>
        </authorList>
    </citation>
    <scope>IDENTIFICATION</scope>
    <source>
        <strain evidence="7">DAOM BR144</strain>
    </source>
</reference>